<name>F5IXE5_9BACT</name>
<proteinExistence type="predicted"/>
<evidence type="ECO:0000313" key="3">
    <source>
        <dbReference type="Proteomes" id="UP000004913"/>
    </source>
</evidence>
<dbReference type="AlphaFoldDB" id="F5IXE5"/>
<protein>
    <submittedName>
        <fullName evidence="2">Uncharacterized protein</fullName>
    </submittedName>
</protein>
<dbReference type="HOGENOM" id="CLU_3117251_0_0_10"/>
<reference evidence="2 3" key="1">
    <citation type="submission" date="2011-04" db="EMBL/GenBank/DDBJ databases">
        <title>The Genome Sequence of Dysgonomonas gadei ATCC BAA-286.</title>
        <authorList>
            <consortium name="The Broad Institute Genome Sequencing Platform"/>
            <person name="Earl A."/>
            <person name="Ward D."/>
            <person name="Feldgarden M."/>
            <person name="Gevers D."/>
            <person name="Pudlo N."/>
            <person name="Martens E."/>
            <person name="Allen-Vercoe E."/>
            <person name="Young S.K."/>
            <person name="Zeng Q."/>
            <person name="Gargeya S."/>
            <person name="Fitzgerald M."/>
            <person name="Haas B."/>
            <person name="Abouelleil A."/>
            <person name="Alvarado L."/>
            <person name="Arachchi H.M."/>
            <person name="Berlin A."/>
            <person name="Brown A."/>
            <person name="Chapman S.B."/>
            <person name="Chen Z."/>
            <person name="Dunbar C."/>
            <person name="Freedman E."/>
            <person name="Gearin G."/>
            <person name="Gellesch M."/>
            <person name="Goldberg J."/>
            <person name="Griggs A."/>
            <person name="Gujja S."/>
            <person name="Heiman D."/>
            <person name="Howarth C."/>
            <person name="Larson L."/>
            <person name="Lui A."/>
            <person name="MacDonald P.J.P."/>
            <person name="Mehta T."/>
            <person name="Montmayeur A."/>
            <person name="Murphy C."/>
            <person name="Neiman D."/>
            <person name="Pearson M."/>
            <person name="Priest M."/>
            <person name="Roberts A."/>
            <person name="Saif S."/>
            <person name="Shea T."/>
            <person name="Shenoy N."/>
            <person name="Sisk P."/>
            <person name="Stolte C."/>
            <person name="Sykes S."/>
            <person name="Yandava C."/>
            <person name="Wortman J."/>
            <person name="Nusbaum C."/>
            <person name="Birren B."/>
        </authorList>
    </citation>
    <scope>NUCLEOTIDE SEQUENCE [LARGE SCALE GENOMIC DNA]</scope>
    <source>
        <strain evidence="2 3">ATCC BAA-286</strain>
    </source>
</reference>
<evidence type="ECO:0000313" key="2">
    <source>
        <dbReference type="EMBL" id="EGK02128.1"/>
    </source>
</evidence>
<dbReference type="EMBL" id="ADLV01000019">
    <property type="protein sequence ID" value="EGK02128.1"/>
    <property type="molecule type" value="Genomic_DNA"/>
</dbReference>
<keyword evidence="1" id="KW-0732">Signal</keyword>
<sequence length="50" mass="5483">MKKIIILSLVVIAAFSLSCTNNKKVETPSDPVEVKDSTLINKSSNDSLKY</sequence>
<organism evidence="2 3">
    <name type="scientific">Dysgonomonas gadei ATCC BAA-286</name>
    <dbReference type="NCBI Taxonomy" id="742766"/>
    <lineage>
        <taxon>Bacteria</taxon>
        <taxon>Pseudomonadati</taxon>
        <taxon>Bacteroidota</taxon>
        <taxon>Bacteroidia</taxon>
        <taxon>Bacteroidales</taxon>
        <taxon>Dysgonomonadaceae</taxon>
        <taxon>Dysgonomonas</taxon>
    </lineage>
</organism>
<evidence type="ECO:0000256" key="1">
    <source>
        <dbReference type="SAM" id="SignalP"/>
    </source>
</evidence>
<keyword evidence="3" id="KW-1185">Reference proteome</keyword>
<accession>F5IXE5</accession>
<feature type="signal peptide" evidence="1">
    <location>
        <begin position="1"/>
        <end position="23"/>
    </location>
</feature>
<dbReference type="Proteomes" id="UP000004913">
    <property type="component" value="Unassembled WGS sequence"/>
</dbReference>
<dbReference type="PROSITE" id="PS51257">
    <property type="entry name" value="PROKAR_LIPOPROTEIN"/>
    <property type="match status" value="1"/>
</dbReference>
<dbReference type="RefSeq" id="WP_006799277.1">
    <property type="nucleotide sequence ID" value="NZ_GL891982.1"/>
</dbReference>
<gene>
    <name evidence="2" type="ORF">HMPREF9455_01762</name>
</gene>
<feature type="chain" id="PRO_5003328931" evidence="1">
    <location>
        <begin position="24"/>
        <end position="50"/>
    </location>
</feature>
<comment type="caution">
    <text evidence="2">The sequence shown here is derived from an EMBL/GenBank/DDBJ whole genome shotgun (WGS) entry which is preliminary data.</text>
</comment>